<dbReference type="Proteomes" id="UP000003586">
    <property type="component" value="Chromosome"/>
</dbReference>
<gene>
    <name evidence="1" type="ORF">NIASO_15095</name>
</gene>
<dbReference type="OrthoDB" id="674618at2"/>
<evidence type="ECO:0000313" key="2">
    <source>
        <dbReference type="Proteomes" id="UP000003586"/>
    </source>
</evidence>
<reference evidence="1 2" key="1">
    <citation type="submission" date="2013-12" db="EMBL/GenBank/DDBJ databases">
        <authorList>
            <consortium name="DOE Joint Genome Institute"/>
            <person name="Eisen J."/>
            <person name="Huntemann M."/>
            <person name="Han J."/>
            <person name="Chen A."/>
            <person name="Kyrpides N."/>
            <person name="Mavromatis K."/>
            <person name="Markowitz V."/>
            <person name="Palaniappan K."/>
            <person name="Ivanova N."/>
            <person name="Schaumberg A."/>
            <person name="Pati A."/>
            <person name="Liolios K."/>
            <person name="Nordberg H.P."/>
            <person name="Cantor M.N."/>
            <person name="Hua S.X."/>
            <person name="Woyke T."/>
        </authorList>
    </citation>
    <scope>NUCLEOTIDE SEQUENCE [LARGE SCALE GENOMIC DNA]</scope>
    <source>
        <strain evidence="2">DSM 19437</strain>
    </source>
</reference>
<dbReference type="HOGENOM" id="CLU_2423928_0_0_10"/>
<dbReference type="RefSeq" id="WP_025298988.1">
    <property type="nucleotide sequence ID" value="NZ_CP007035.1"/>
</dbReference>
<dbReference type="AlphaFoldDB" id="W0F4A8"/>
<organism evidence="1 2">
    <name type="scientific">Niabella soli DSM 19437</name>
    <dbReference type="NCBI Taxonomy" id="929713"/>
    <lineage>
        <taxon>Bacteria</taxon>
        <taxon>Pseudomonadati</taxon>
        <taxon>Bacteroidota</taxon>
        <taxon>Chitinophagia</taxon>
        <taxon>Chitinophagales</taxon>
        <taxon>Chitinophagaceae</taxon>
        <taxon>Niabella</taxon>
    </lineage>
</organism>
<keyword evidence="2" id="KW-1185">Reference proteome</keyword>
<sequence>MKFRRSILLFIIGLVLIAYFTKPQKERFMTFIQSAHQLPPVVDYQDKFLYATVTAVYVDAQNPVTENGRLVAPARKEKYVGVFGRYWKLDQ</sequence>
<dbReference type="KEGG" id="nso:NIASO_15095"/>
<dbReference type="EMBL" id="CP007035">
    <property type="protein sequence ID" value="AHF17842.1"/>
    <property type="molecule type" value="Genomic_DNA"/>
</dbReference>
<evidence type="ECO:0000313" key="1">
    <source>
        <dbReference type="EMBL" id="AHF17842.1"/>
    </source>
</evidence>
<name>W0F4A8_9BACT</name>
<accession>W0F4A8</accession>
<proteinExistence type="predicted"/>
<protein>
    <submittedName>
        <fullName evidence="1">Uncharacterized protein</fullName>
    </submittedName>
</protein>